<organism evidence="10 11">
    <name type="scientific">Gehongia tenuis</name>
    <dbReference type="NCBI Taxonomy" id="2763655"/>
    <lineage>
        <taxon>Bacteria</taxon>
        <taxon>Bacillati</taxon>
        <taxon>Bacillota</taxon>
        <taxon>Clostridia</taxon>
        <taxon>Christensenellales</taxon>
        <taxon>Christensenellaceae</taxon>
        <taxon>Gehongia</taxon>
    </lineage>
</organism>
<dbReference type="CDD" id="cd02966">
    <property type="entry name" value="TlpA_like_family"/>
    <property type="match status" value="1"/>
</dbReference>
<feature type="transmembrane region" description="Helical" evidence="8">
    <location>
        <begin position="215"/>
        <end position="232"/>
    </location>
</feature>
<feature type="region of interest" description="Disordered" evidence="7">
    <location>
        <begin position="249"/>
        <end position="275"/>
    </location>
</feature>
<evidence type="ECO:0000256" key="5">
    <source>
        <dbReference type="ARBA" id="ARBA00022989"/>
    </source>
</evidence>
<keyword evidence="11" id="KW-1185">Reference proteome</keyword>
<dbReference type="EMBL" id="JACRSR010000003">
    <property type="protein sequence ID" value="MBC8531907.1"/>
    <property type="molecule type" value="Genomic_DNA"/>
</dbReference>
<dbReference type="PROSITE" id="PS00194">
    <property type="entry name" value="THIOREDOXIN_1"/>
    <property type="match status" value="1"/>
</dbReference>
<evidence type="ECO:0000313" key="10">
    <source>
        <dbReference type="EMBL" id="MBC8531907.1"/>
    </source>
</evidence>
<dbReference type="SUPFAM" id="SSF52833">
    <property type="entry name" value="Thioredoxin-like"/>
    <property type="match status" value="1"/>
</dbReference>
<dbReference type="Gene3D" id="3.40.30.10">
    <property type="entry name" value="Glutaredoxin"/>
    <property type="match status" value="1"/>
</dbReference>
<dbReference type="Pfam" id="PF02683">
    <property type="entry name" value="DsbD_TM"/>
    <property type="match status" value="1"/>
</dbReference>
<keyword evidence="6 8" id="KW-0472">Membrane</keyword>
<dbReference type="AlphaFoldDB" id="A0A926D5P2"/>
<keyword evidence="3" id="KW-1003">Cell membrane</keyword>
<dbReference type="GO" id="GO:0017004">
    <property type="term" value="P:cytochrome complex assembly"/>
    <property type="evidence" value="ECO:0007669"/>
    <property type="project" value="InterPro"/>
</dbReference>
<dbReference type="GO" id="GO:0016491">
    <property type="term" value="F:oxidoreductase activity"/>
    <property type="evidence" value="ECO:0007669"/>
    <property type="project" value="InterPro"/>
</dbReference>
<comment type="similarity">
    <text evidence="2">Belongs to the DsbD family.</text>
</comment>
<evidence type="ECO:0000259" key="9">
    <source>
        <dbReference type="PROSITE" id="PS51352"/>
    </source>
</evidence>
<dbReference type="Pfam" id="PF00578">
    <property type="entry name" value="AhpC-TSA"/>
    <property type="match status" value="1"/>
</dbReference>
<name>A0A926D5P2_9FIRM</name>
<dbReference type="GO" id="GO:0016209">
    <property type="term" value="F:antioxidant activity"/>
    <property type="evidence" value="ECO:0007669"/>
    <property type="project" value="InterPro"/>
</dbReference>
<dbReference type="InterPro" id="IPR017937">
    <property type="entry name" value="Thioredoxin_CS"/>
</dbReference>
<comment type="subcellular location">
    <subcellularLocation>
        <location evidence="1">Cell membrane</location>
        <topology evidence="1">Multi-pass membrane protein</topology>
    </subcellularLocation>
</comment>
<dbReference type="Proteomes" id="UP000623172">
    <property type="component" value="Unassembled WGS sequence"/>
</dbReference>
<feature type="transmembrane region" description="Helical" evidence="8">
    <location>
        <begin position="170"/>
        <end position="194"/>
    </location>
</feature>
<feature type="transmembrane region" description="Helical" evidence="8">
    <location>
        <begin position="136"/>
        <end position="164"/>
    </location>
</feature>
<feature type="compositionally biased region" description="Low complexity" evidence="7">
    <location>
        <begin position="263"/>
        <end position="275"/>
    </location>
</feature>
<dbReference type="PANTHER" id="PTHR31272">
    <property type="entry name" value="CYTOCHROME C-TYPE BIOGENESIS PROTEIN HI_1454-RELATED"/>
    <property type="match status" value="1"/>
</dbReference>
<evidence type="ECO:0000256" key="1">
    <source>
        <dbReference type="ARBA" id="ARBA00004651"/>
    </source>
</evidence>
<keyword evidence="5 8" id="KW-1133">Transmembrane helix</keyword>
<dbReference type="RefSeq" id="WP_249316693.1">
    <property type="nucleotide sequence ID" value="NZ_JACRSR010000003.1"/>
</dbReference>
<dbReference type="InterPro" id="IPR013766">
    <property type="entry name" value="Thioredoxin_domain"/>
</dbReference>
<evidence type="ECO:0000313" key="11">
    <source>
        <dbReference type="Proteomes" id="UP000623172"/>
    </source>
</evidence>
<accession>A0A926D5P2</accession>
<dbReference type="InterPro" id="IPR000866">
    <property type="entry name" value="AhpC/TSA"/>
</dbReference>
<gene>
    <name evidence="10" type="ORF">H8696_08615</name>
</gene>
<dbReference type="GO" id="GO:0005886">
    <property type="term" value="C:plasma membrane"/>
    <property type="evidence" value="ECO:0007669"/>
    <property type="project" value="UniProtKB-SubCell"/>
</dbReference>
<comment type="caution">
    <text evidence="10">The sequence shown here is derived from an EMBL/GenBank/DDBJ whole genome shotgun (WGS) entry which is preliminary data.</text>
</comment>
<evidence type="ECO:0000256" key="2">
    <source>
        <dbReference type="ARBA" id="ARBA00006143"/>
    </source>
</evidence>
<dbReference type="InterPro" id="IPR003834">
    <property type="entry name" value="Cyt_c_assmbl_TM_dom"/>
</dbReference>
<reference evidence="10" key="1">
    <citation type="submission" date="2020-08" db="EMBL/GenBank/DDBJ databases">
        <title>Genome public.</title>
        <authorList>
            <person name="Liu C."/>
            <person name="Sun Q."/>
        </authorList>
    </citation>
    <scope>NUCLEOTIDE SEQUENCE</scope>
    <source>
        <strain evidence="10">NSJ-53</strain>
    </source>
</reference>
<feature type="transmembrane region" description="Helical" evidence="8">
    <location>
        <begin position="94"/>
        <end position="116"/>
    </location>
</feature>
<evidence type="ECO:0000256" key="7">
    <source>
        <dbReference type="SAM" id="MobiDB-lite"/>
    </source>
</evidence>
<evidence type="ECO:0000256" key="8">
    <source>
        <dbReference type="SAM" id="Phobius"/>
    </source>
</evidence>
<sequence>MFNGLVDAGSINFLMVFLEGVLSFFSPCVIPLLPVYISYLAGGAKKTDGDEIHYDRGRVFFHTACFVLGISLAFFVLGMSFSALGSFMNEHRTLFARIGGILIILLGLVQVGFLDFKFLQRERRWHLKMPGTVNPFFAFLMGFAFSFAWTPCVGPMLSSVLILASSAESALVGNLLVAVYALGFVVPFLVLGLFTSQMLNFLQKRKNWIKYTIKIGGVVLIVMGIMTLTGWMNGITGYLNKPAAPSETPIITQTPAPAPSPSAPGALATPEGLETPTPTPEKVAAFDFTLTDQYGNSHTLSDYKGKVVFLNFWATWCGPCKMEMPHIESLYQDWDRNSGDVIVLAVAAPGVGQEKGREGIIDFLKENGYTFPVVFDETQEVFYDYAINSFPTTFMIDREGNIYGYAPGSLTRELMDRIVDQTLEAE</sequence>
<evidence type="ECO:0000256" key="3">
    <source>
        <dbReference type="ARBA" id="ARBA00022475"/>
    </source>
</evidence>
<feature type="transmembrane region" description="Helical" evidence="8">
    <location>
        <begin position="20"/>
        <end position="39"/>
    </location>
</feature>
<proteinExistence type="inferred from homology"/>
<evidence type="ECO:0000256" key="6">
    <source>
        <dbReference type="ARBA" id="ARBA00023136"/>
    </source>
</evidence>
<keyword evidence="4 8" id="KW-0812">Transmembrane</keyword>
<feature type="transmembrane region" description="Helical" evidence="8">
    <location>
        <begin position="59"/>
        <end position="82"/>
    </location>
</feature>
<feature type="domain" description="Thioredoxin" evidence="9">
    <location>
        <begin position="279"/>
        <end position="424"/>
    </location>
</feature>
<dbReference type="PANTHER" id="PTHR31272:SF4">
    <property type="entry name" value="CYTOCHROME C-TYPE BIOGENESIS PROTEIN HI_1454-RELATED"/>
    <property type="match status" value="1"/>
</dbReference>
<evidence type="ECO:0000256" key="4">
    <source>
        <dbReference type="ARBA" id="ARBA00022692"/>
    </source>
</evidence>
<dbReference type="PROSITE" id="PS51352">
    <property type="entry name" value="THIOREDOXIN_2"/>
    <property type="match status" value="1"/>
</dbReference>
<protein>
    <submittedName>
        <fullName evidence="10">Redoxin domain-containing protein</fullName>
    </submittedName>
</protein>
<dbReference type="InterPro" id="IPR051790">
    <property type="entry name" value="Cytochrome_c-biogenesis_DsbD"/>
</dbReference>
<dbReference type="InterPro" id="IPR036249">
    <property type="entry name" value="Thioredoxin-like_sf"/>
</dbReference>